<dbReference type="Gene3D" id="3.40.50.1820">
    <property type="entry name" value="alpha/beta hydrolase"/>
    <property type="match status" value="1"/>
</dbReference>
<keyword evidence="4" id="KW-1185">Reference proteome</keyword>
<keyword evidence="1" id="KW-0378">Hydrolase</keyword>
<dbReference type="Proteomes" id="UP001390339">
    <property type="component" value="Unassembled WGS sequence"/>
</dbReference>
<comment type="caution">
    <text evidence="3">The sequence shown here is derived from an EMBL/GenBank/DDBJ whole genome shotgun (WGS) entry which is preliminary data.</text>
</comment>
<dbReference type="Gene3D" id="1.10.260.130">
    <property type="match status" value="1"/>
</dbReference>
<dbReference type="PANTHER" id="PTHR34853">
    <property type="match status" value="1"/>
</dbReference>
<sequence>MFPHVSTLVFVFLAFFVARDHALLPGLLPDLDDLDLPSLGSGLLQPAADEVPVPPSQDPFYVTPANISAYSEGQIVRDRLVSNKIKSGPVTTYTAGRVYQFMYRSRDSLDRPVANVATLIVPANAAPVDNTRLLSYASAYDSPNPDCVPSYAIRPGSPAPFGALSVDATQLSVALDRGWYVVTSDFMGINGAFPAGRQMGFAILDSIRGALSARARTATGLSADARWAQYGYSIGSLGSGFAAEMAPSYAPEFGPGKLVGSALGGTVPNGTNLFLQTTGRIGGGLLFSAFLGLSKVYANFSALFDAEAGPENKPTFVYIGNNDVETNNERGLGQDLFTYFKSGRAIVYNATFQTVTSGASQQGVHGAPDTPLYVFKGALDEISALPDTEQLVDVYCREGVAVTYELNTAASHAAEQLLGAPAAFDWIAGQFARRGRPPAAGCQRRTVSLFSMSAPRILAFYGLTAAVEMAGKLGIPFALARRGVERETVGRWALSSKKSSGD</sequence>
<reference evidence="3 4" key="1">
    <citation type="journal article" date="2024" name="IMA Fungus">
        <title>Apiospora arundinis, a panoply of carbohydrate-active enzymes and secondary metabolites.</title>
        <authorList>
            <person name="Sorensen T."/>
            <person name="Petersen C."/>
            <person name="Muurmann A.T."/>
            <person name="Christiansen J.V."/>
            <person name="Brundto M.L."/>
            <person name="Overgaard C.K."/>
            <person name="Boysen A.T."/>
            <person name="Wollenberg R.D."/>
            <person name="Larsen T.O."/>
            <person name="Sorensen J.L."/>
            <person name="Nielsen K.L."/>
            <person name="Sondergaard T.E."/>
        </authorList>
    </citation>
    <scope>NUCLEOTIDE SEQUENCE [LARGE SCALE GENOMIC DNA]</scope>
    <source>
        <strain evidence="3 4">AAU 773</strain>
    </source>
</reference>
<dbReference type="InterPro" id="IPR029058">
    <property type="entry name" value="AB_hydrolase_fold"/>
</dbReference>
<feature type="chain" id="PRO_5045125637" evidence="2">
    <location>
        <begin position="23"/>
        <end position="502"/>
    </location>
</feature>
<evidence type="ECO:0000256" key="2">
    <source>
        <dbReference type="SAM" id="SignalP"/>
    </source>
</evidence>
<proteinExistence type="predicted"/>
<dbReference type="PANTHER" id="PTHR34853:SF5">
    <property type="entry name" value="LIP-DOMAIN-CONTAINING PROTEIN-RELATED"/>
    <property type="match status" value="1"/>
</dbReference>
<dbReference type="SUPFAM" id="SSF53474">
    <property type="entry name" value="alpha/beta-Hydrolases"/>
    <property type="match status" value="1"/>
</dbReference>
<dbReference type="InterPro" id="IPR005152">
    <property type="entry name" value="Lipase_secreted"/>
</dbReference>
<dbReference type="EMBL" id="JAPCWZ010000003">
    <property type="protein sequence ID" value="KAK8875213.1"/>
    <property type="molecule type" value="Genomic_DNA"/>
</dbReference>
<evidence type="ECO:0000313" key="3">
    <source>
        <dbReference type="EMBL" id="KAK8875213.1"/>
    </source>
</evidence>
<dbReference type="Pfam" id="PF03583">
    <property type="entry name" value="LIP"/>
    <property type="match status" value="1"/>
</dbReference>
<name>A0ABR2JCI0_9PEZI</name>
<accession>A0ABR2JCI0</accession>
<organism evidence="3 4">
    <name type="scientific">Apiospora arundinis</name>
    <dbReference type="NCBI Taxonomy" id="335852"/>
    <lineage>
        <taxon>Eukaryota</taxon>
        <taxon>Fungi</taxon>
        <taxon>Dikarya</taxon>
        <taxon>Ascomycota</taxon>
        <taxon>Pezizomycotina</taxon>
        <taxon>Sordariomycetes</taxon>
        <taxon>Xylariomycetidae</taxon>
        <taxon>Amphisphaeriales</taxon>
        <taxon>Apiosporaceae</taxon>
        <taxon>Apiospora</taxon>
    </lineage>
</organism>
<evidence type="ECO:0000313" key="4">
    <source>
        <dbReference type="Proteomes" id="UP001390339"/>
    </source>
</evidence>
<feature type="signal peptide" evidence="2">
    <location>
        <begin position="1"/>
        <end position="22"/>
    </location>
</feature>
<keyword evidence="2" id="KW-0732">Signal</keyword>
<evidence type="ECO:0000256" key="1">
    <source>
        <dbReference type="ARBA" id="ARBA00022801"/>
    </source>
</evidence>
<protein>
    <submittedName>
        <fullName evidence="3">Lipase 2</fullName>
    </submittedName>
</protein>
<gene>
    <name evidence="3" type="ORF">PGQ11_005727</name>
</gene>